<dbReference type="PATRIC" id="fig|857291.3.peg.1594"/>
<dbReference type="InterPro" id="IPR039425">
    <property type="entry name" value="RNA_pol_sigma-70-like"/>
</dbReference>
<evidence type="ECO:0000259" key="7">
    <source>
        <dbReference type="Pfam" id="PF08281"/>
    </source>
</evidence>
<dbReference type="SUPFAM" id="SSF88659">
    <property type="entry name" value="Sigma3 and sigma4 domains of RNA polymerase sigma factors"/>
    <property type="match status" value="1"/>
</dbReference>
<organism evidence="8 9">
    <name type="scientific">Prevotella histicola F0411</name>
    <dbReference type="NCBI Taxonomy" id="857291"/>
    <lineage>
        <taxon>Bacteria</taxon>
        <taxon>Pseudomonadati</taxon>
        <taxon>Bacteroidota</taxon>
        <taxon>Bacteroidia</taxon>
        <taxon>Bacteroidales</taxon>
        <taxon>Prevotellaceae</taxon>
        <taxon>Prevotella</taxon>
    </lineage>
</organism>
<dbReference type="SUPFAM" id="SSF88946">
    <property type="entry name" value="Sigma2 domain of RNA polymerase sigma factors"/>
    <property type="match status" value="1"/>
</dbReference>
<protein>
    <recommendedName>
        <fullName evidence="10">HTH luxR-type domain-containing protein</fullName>
    </recommendedName>
</protein>
<evidence type="ECO:0008006" key="10">
    <source>
        <dbReference type="Google" id="ProtNLM"/>
    </source>
</evidence>
<dbReference type="STRING" id="857291.HMPREF9138_01601"/>
<evidence type="ECO:0000256" key="4">
    <source>
        <dbReference type="ARBA" id="ARBA00023125"/>
    </source>
</evidence>
<proteinExistence type="inferred from homology"/>
<dbReference type="PANTHER" id="PTHR43133">
    <property type="entry name" value="RNA POLYMERASE ECF-TYPE SIGMA FACTO"/>
    <property type="match status" value="1"/>
</dbReference>
<dbReference type="Pfam" id="PF04542">
    <property type="entry name" value="Sigma70_r2"/>
    <property type="match status" value="1"/>
</dbReference>
<dbReference type="AlphaFoldDB" id="G6AHM4"/>
<dbReference type="InterPro" id="IPR013324">
    <property type="entry name" value="RNA_pol_sigma_r3/r4-like"/>
</dbReference>
<dbReference type="GO" id="GO:0003677">
    <property type="term" value="F:DNA binding"/>
    <property type="evidence" value="ECO:0007669"/>
    <property type="project" value="UniProtKB-KW"/>
</dbReference>
<dbReference type="InterPro" id="IPR036388">
    <property type="entry name" value="WH-like_DNA-bd_sf"/>
</dbReference>
<dbReference type="InterPro" id="IPR013249">
    <property type="entry name" value="RNA_pol_sigma70_r4_t2"/>
</dbReference>
<name>G6AHM4_9BACT</name>
<dbReference type="GO" id="GO:0006352">
    <property type="term" value="P:DNA-templated transcription initiation"/>
    <property type="evidence" value="ECO:0007669"/>
    <property type="project" value="InterPro"/>
</dbReference>
<evidence type="ECO:0000256" key="1">
    <source>
        <dbReference type="ARBA" id="ARBA00010641"/>
    </source>
</evidence>
<dbReference type="GeneID" id="66731708"/>
<reference evidence="8 9" key="1">
    <citation type="submission" date="2011-10" db="EMBL/GenBank/DDBJ databases">
        <title>The Genome Sequence of Prevotella histicola F0411.</title>
        <authorList>
            <consortium name="The Broad Institute Genome Sequencing Platform"/>
            <person name="Earl A."/>
            <person name="Ward D."/>
            <person name="Feldgarden M."/>
            <person name="Gevers D."/>
            <person name="Izard J."/>
            <person name="Ganesan A."/>
            <person name="Blanton J.M."/>
            <person name="Baranova O.V."/>
            <person name="Tanner A.C."/>
            <person name="Mathney J.M.J."/>
            <person name="Dewhirst F.E."/>
            <person name="Young S.K."/>
            <person name="Zeng Q."/>
            <person name="Gargeya S."/>
            <person name="Fitzgerald M."/>
            <person name="Haas B."/>
            <person name="Abouelleil A."/>
            <person name="Alvarado L."/>
            <person name="Arachchi H.M."/>
            <person name="Berlin A."/>
            <person name="Brown A."/>
            <person name="Chapman S.B."/>
            <person name="Chen Z."/>
            <person name="Dunbar C."/>
            <person name="Freedman E."/>
            <person name="Gearin G."/>
            <person name="Gellesch M."/>
            <person name="Goldberg J."/>
            <person name="Griggs A."/>
            <person name="Gujja S."/>
            <person name="Heiman D."/>
            <person name="Howarth C."/>
            <person name="Larson L."/>
            <person name="Lui A."/>
            <person name="MacDonald P.J.P."/>
            <person name="Montmayeur A."/>
            <person name="Murphy C."/>
            <person name="Neiman D."/>
            <person name="Pearson M."/>
            <person name="Priest M."/>
            <person name="Roberts A."/>
            <person name="Saif S."/>
            <person name="Shea T."/>
            <person name="Shenoy N."/>
            <person name="Sisk P."/>
            <person name="Stolte C."/>
            <person name="Sykes S."/>
            <person name="Wortman J."/>
            <person name="Nusbaum C."/>
            <person name="Birren B."/>
        </authorList>
    </citation>
    <scope>NUCLEOTIDE SEQUENCE [LARGE SCALE GENOMIC DNA]</scope>
    <source>
        <strain evidence="8 9">F0411</strain>
    </source>
</reference>
<dbReference type="RefSeq" id="WP_008823511.1">
    <property type="nucleotide sequence ID" value="NZ_JH376764.1"/>
</dbReference>
<evidence type="ECO:0000313" key="9">
    <source>
        <dbReference type="Proteomes" id="UP000004597"/>
    </source>
</evidence>
<evidence type="ECO:0000313" key="8">
    <source>
        <dbReference type="EMBL" id="EHG15747.1"/>
    </source>
</evidence>
<dbReference type="NCBIfam" id="TIGR02937">
    <property type="entry name" value="sigma70-ECF"/>
    <property type="match status" value="1"/>
</dbReference>
<dbReference type="PANTHER" id="PTHR43133:SF8">
    <property type="entry name" value="RNA POLYMERASE SIGMA FACTOR HI_1459-RELATED"/>
    <property type="match status" value="1"/>
</dbReference>
<accession>G6AHM4</accession>
<evidence type="ECO:0000256" key="2">
    <source>
        <dbReference type="ARBA" id="ARBA00023015"/>
    </source>
</evidence>
<dbReference type="InterPro" id="IPR007627">
    <property type="entry name" value="RNA_pol_sigma70_r2"/>
</dbReference>
<feature type="domain" description="RNA polymerase sigma factor 70 region 4 type 2" evidence="7">
    <location>
        <begin position="108"/>
        <end position="156"/>
    </location>
</feature>
<gene>
    <name evidence="8" type="ORF">HMPREF9138_01601</name>
</gene>
<sequence length="170" mass="20034">MKKVSFRNDVLPLKNELFRLALRITLNRVEAEDIVQDTLIKVWDRRFEWESIDSIEAFSLTVCRNLSLDRLRKKENSNDSLEDVNIAEPVASSNPQDRMIQEDRVSLVRQIIDSLPEKQRSCMQLRDFEGKSYKEIAQALDITEEQVKVNIFRARQMVKQKYLKLDNYGL</sequence>
<dbReference type="InterPro" id="IPR013325">
    <property type="entry name" value="RNA_pol_sigma_r2"/>
</dbReference>
<keyword evidence="2" id="KW-0805">Transcription regulation</keyword>
<keyword evidence="3" id="KW-0731">Sigma factor</keyword>
<feature type="domain" description="RNA polymerase sigma-70 region 2" evidence="6">
    <location>
        <begin position="14"/>
        <end position="75"/>
    </location>
</feature>
<dbReference type="CDD" id="cd06171">
    <property type="entry name" value="Sigma70_r4"/>
    <property type="match status" value="1"/>
</dbReference>
<dbReference type="Gene3D" id="1.10.10.10">
    <property type="entry name" value="Winged helix-like DNA-binding domain superfamily/Winged helix DNA-binding domain"/>
    <property type="match status" value="1"/>
</dbReference>
<comment type="caution">
    <text evidence="8">The sequence shown here is derived from an EMBL/GenBank/DDBJ whole genome shotgun (WGS) entry which is preliminary data.</text>
</comment>
<keyword evidence="5" id="KW-0804">Transcription</keyword>
<dbReference type="EMBL" id="AFXP01000016">
    <property type="protein sequence ID" value="EHG15747.1"/>
    <property type="molecule type" value="Genomic_DNA"/>
</dbReference>
<comment type="similarity">
    <text evidence="1">Belongs to the sigma-70 factor family. ECF subfamily.</text>
</comment>
<dbReference type="GO" id="GO:0016987">
    <property type="term" value="F:sigma factor activity"/>
    <property type="evidence" value="ECO:0007669"/>
    <property type="project" value="UniProtKB-KW"/>
</dbReference>
<keyword evidence="9" id="KW-1185">Reference proteome</keyword>
<dbReference type="HOGENOM" id="CLU_047691_4_4_10"/>
<dbReference type="Proteomes" id="UP000004597">
    <property type="component" value="Unassembled WGS sequence"/>
</dbReference>
<keyword evidence="4" id="KW-0238">DNA-binding</keyword>
<evidence type="ECO:0000256" key="5">
    <source>
        <dbReference type="ARBA" id="ARBA00023163"/>
    </source>
</evidence>
<dbReference type="InterPro" id="IPR014284">
    <property type="entry name" value="RNA_pol_sigma-70_dom"/>
</dbReference>
<evidence type="ECO:0000256" key="3">
    <source>
        <dbReference type="ARBA" id="ARBA00023082"/>
    </source>
</evidence>
<evidence type="ECO:0000259" key="6">
    <source>
        <dbReference type="Pfam" id="PF04542"/>
    </source>
</evidence>
<dbReference type="Pfam" id="PF08281">
    <property type="entry name" value="Sigma70_r4_2"/>
    <property type="match status" value="1"/>
</dbReference>
<dbReference type="Gene3D" id="1.10.1740.10">
    <property type="match status" value="1"/>
</dbReference>